<proteinExistence type="predicted"/>
<dbReference type="PANTHER" id="PTHR38110:SF1">
    <property type="entry name" value="THIOESTERASE DOMAIN-CONTAINING PROTEIN"/>
    <property type="match status" value="1"/>
</dbReference>
<accession>A0A382DXK0</accession>
<protein>
    <recommendedName>
        <fullName evidence="4">Thioesterase domain-containing protein</fullName>
    </recommendedName>
</protein>
<dbReference type="SUPFAM" id="SSF54637">
    <property type="entry name" value="Thioesterase/thiol ester dehydrase-isomerase"/>
    <property type="match status" value="2"/>
</dbReference>
<evidence type="ECO:0000259" key="2">
    <source>
        <dbReference type="Pfam" id="PF20789"/>
    </source>
</evidence>
<name>A0A382DXK0_9ZZZZ</name>
<dbReference type="InterPro" id="IPR029069">
    <property type="entry name" value="HotDog_dom_sf"/>
</dbReference>
<dbReference type="InterPro" id="IPR042171">
    <property type="entry name" value="Acyl-CoA_hotdog"/>
</dbReference>
<dbReference type="InterPro" id="IPR049450">
    <property type="entry name" value="ACOT8-like_C"/>
</dbReference>
<reference evidence="3" key="1">
    <citation type="submission" date="2018-05" db="EMBL/GenBank/DDBJ databases">
        <authorList>
            <person name="Lanie J.A."/>
            <person name="Ng W.-L."/>
            <person name="Kazmierczak K.M."/>
            <person name="Andrzejewski T.M."/>
            <person name="Davidsen T.M."/>
            <person name="Wayne K.J."/>
            <person name="Tettelin H."/>
            <person name="Glass J.I."/>
            <person name="Rusch D."/>
            <person name="Podicherti R."/>
            <person name="Tsui H.-C.T."/>
            <person name="Winkler M.E."/>
        </authorList>
    </citation>
    <scope>NUCLEOTIDE SEQUENCE</scope>
</reference>
<dbReference type="Pfam" id="PF13622">
    <property type="entry name" value="4HBT_3"/>
    <property type="match status" value="1"/>
</dbReference>
<dbReference type="AlphaFoldDB" id="A0A382DXK0"/>
<organism evidence="3">
    <name type="scientific">marine metagenome</name>
    <dbReference type="NCBI Taxonomy" id="408172"/>
    <lineage>
        <taxon>unclassified sequences</taxon>
        <taxon>metagenomes</taxon>
        <taxon>ecological metagenomes</taxon>
    </lineage>
</organism>
<dbReference type="EMBL" id="UINC01041261">
    <property type="protein sequence ID" value="SVB42287.1"/>
    <property type="molecule type" value="Genomic_DNA"/>
</dbReference>
<dbReference type="InterPro" id="IPR049449">
    <property type="entry name" value="TesB_ACOT8-like_N"/>
</dbReference>
<dbReference type="PANTHER" id="PTHR38110">
    <property type="entry name" value="CHROMOSOME 23, WHOLE GENOME SHOTGUN SEQUENCE"/>
    <property type="match status" value="1"/>
</dbReference>
<dbReference type="InterPro" id="IPR052389">
    <property type="entry name" value="Sec_Metab_Biosynth-Assoc"/>
</dbReference>
<evidence type="ECO:0000259" key="1">
    <source>
        <dbReference type="Pfam" id="PF13622"/>
    </source>
</evidence>
<sequence>MALQALRGLGPHADPISVTTHYLRPGSGGQPGVVTTELVRAGRSVTTGRATLIQNDRARIEVLAAMGDLSGQSGHDSEITVAQPADMPPPEACVERDGLEQGVKLFIASRVDLRVHPETSMAGRSAEAETLAWIRFVDGREPDALGAVLFSDAFAPSIFTRLGRVGWVPTIELTVHVRRRPAPGWMLGRFVTEDLYDGRMVEDGWLWDSAGTLVARSRQLAMLLPHADTST</sequence>
<dbReference type="Pfam" id="PF20789">
    <property type="entry name" value="4HBT_3C"/>
    <property type="match status" value="1"/>
</dbReference>
<evidence type="ECO:0000313" key="3">
    <source>
        <dbReference type="EMBL" id="SVB42287.1"/>
    </source>
</evidence>
<dbReference type="Gene3D" id="2.40.160.210">
    <property type="entry name" value="Acyl-CoA thioesterase, double hotdog domain"/>
    <property type="match status" value="1"/>
</dbReference>
<evidence type="ECO:0008006" key="4">
    <source>
        <dbReference type="Google" id="ProtNLM"/>
    </source>
</evidence>
<feature type="domain" description="Acyl-CoA thioesterase-like C-terminal" evidence="2">
    <location>
        <begin position="90"/>
        <end position="222"/>
    </location>
</feature>
<feature type="domain" description="Acyl-CoA thioesterase-like N-terminal HotDog" evidence="1">
    <location>
        <begin position="2"/>
        <end position="66"/>
    </location>
</feature>
<gene>
    <name evidence="3" type="ORF">METZ01_LOCUS195141</name>
</gene>